<dbReference type="AlphaFoldDB" id="A0A4Z2JI12"/>
<name>A0A4Z2JI12_9TELE</name>
<dbReference type="OrthoDB" id="10254927at2759"/>
<proteinExistence type="predicted"/>
<evidence type="ECO:0000313" key="1">
    <source>
        <dbReference type="EMBL" id="TNN89268.1"/>
    </source>
</evidence>
<reference evidence="1 2" key="1">
    <citation type="submission" date="2019-03" db="EMBL/GenBank/DDBJ databases">
        <title>First draft genome of Liparis tanakae, snailfish: a comprehensive survey of snailfish specific genes.</title>
        <authorList>
            <person name="Kim W."/>
            <person name="Song I."/>
            <person name="Jeong J.-H."/>
            <person name="Kim D."/>
            <person name="Kim S."/>
            <person name="Ryu S."/>
            <person name="Song J.Y."/>
            <person name="Lee S.K."/>
        </authorList>
    </citation>
    <scope>NUCLEOTIDE SEQUENCE [LARGE SCALE GENOMIC DNA]</scope>
    <source>
        <tissue evidence="1">Muscle</tissue>
    </source>
</reference>
<dbReference type="Gene3D" id="1.25.40.20">
    <property type="entry name" value="Ankyrin repeat-containing domain"/>
    <property type="match status" value="1"/>
</dbReference>
<dbReference type="InterPro" id="IPR036770">
    <property type="entry name" value="Ankyrin_rpt-contain_sf"/>
</dbReference>
<sequence length="161" mass="17403">MKVTKNKEVCERICCWKGKASACEFADIVELLLNAGADPSIKDLEGSLPEEVTESSAISSLLQSQNIPVLEGDRKNSKASSSATQNWEWSISSSHEAGLVGKSGYPVLLPVERSEVGPPAMALRAWPTPPGPPCTTRLSMLKPRLLRRGVWPGNDVMEEGD</sequence>
<gene>
    <name evidence="1" type="primary">acbd6_0</name>
    <name evidence="1" type="ORF">EYF80_000556</name>
</gene>
<accession>A0A4Z2JI12</accession>
<dbReference type="EMBL" id="SRLO01000002">
    <property type="protein sequence ID" value="TNN89268.1"/>
    <property type="molecule type" value="Genomic_DNA"/>
</dbReference>
<protein>
    <submittedName>
        <fullName evidence="1">Acyl-CoA-binding domain-containing protein 6</fullName>
    </submittedName>
</protein>
<evidence type="ECO:0000313" key="2">
    <source>
        <dbReference type="Proteomes" id="UP000314294"/>
    </source>
</evidence>
<keyword evidence="2" id="KW-1185">Reference proteome</keyword>
<comment type="caution">
    <text evidence="1">The sequence shown here is derived from an EMBL/GenBank/DDBJ whole genome shotgun (WGS) entry which is preliminary data.</text>
</comment>
<dbReference type="Proteomes" id="UP000314294">
    <property type="component" value="Unassembled WGS sequence"/>
</dbReference>
<organism evidence="1 2">
    <name type="scientific">Liparis tanakae</name>
    <name type="common">Tanaka's snailfish</name>
    <dbReference type="NCBI Taxonomy" id="230148"/>
    <lineage>
        <taxon>Eukaryota</taxon>
        <taxon>Metazoa</taxon>
        <taxon>Chordata</taxon>
        <taxon>Craniata</taxon>
        <taxon>Vertebrata</taxon>
        <taxon>Euteleostomi</taxon>
        <taxon>Actinopterygii</taxon>
        <taxon>Neopterygii</taxon>
        <taxon>Teleostei</taxon>
        <taxon>Neoteleostei</taxon>
        <taxon>Acanthomorphata</taxon>
        <taxon>Eupercaria</taxon>
        <taxon>Perciformes</taxon>
        <taxon>Cottioidei</taxon>
        <taxon>Cottales</taxon>
        <taxon>Liparidae</taxon>
        <taxon>Liparis</taxon>
    </lineage>
</organism>